<accession>A0A8K0P917</accession>
<dbReference type="OrthoDB" id="1728974at2759"/>
<keyword evidence="2" id="KW-1185">Reference proteome</keyword>
<proteinExistence type="predicted"/>
<organism evidence="1 2">
    <name type="scientific">Ladona fulva</name>
    <name type="common">Scarce chaser dragonfly</name>
    <name type="synonym">Libellula fulva</name>
    <dbReference type="NCBI Taxonomy" id="123851"/>
    <lineage>
        <taxon>Eukaryota</taxon>
        <taxon>Metazoa</taxon>
        <taxon>Ecdysozoa</taxon>
        <taxon>Arthropoda</taxon>
        <taxon>Hexapoda</taxon>
        <taxon>Insecta</taxon>
        <taxon>Pterygota</taxon>
        <taxon>Palaeoptera</taxon>
        <taxon>Odonata</taxon>
        <taxon>Epiprocta</taxon>
        <taxon>Anisoptera</taxon>
        <taxon>Libelluloidea</taxon>
        <taxon>Libellulidae</taxon>
        <taxon>Ladona</taxon>
    </lineage>
</organism>
<sequence>MFHRFKKGDGYRRLSAFRMTGNDNHYELALRQAALTATAEQMIYLFVIILTCSPLNPNKLWEKFKKIQINNQTLVELGLQSPRRDGIDALNSKISKEKNNPLLIESQKQAYDFIMDHVNRGIG</sequence>
<reference evidence="1" key="1">
    <citation type="submission" date="2013-04" db="EMBL/GenBank/DDBJ databases">
        <authorList>
            <person name="Qu J."/>
            <person name="Murali S.C."/>
            <person name="Bandaranaike D."/>
            <person name="Bellair M."/>
            <person name="Blankenburg K."/>
            <person name="Chao H."/>
            <person name="Dinh H."/>
            <person name="Doddapaneni H."/>
            <person name="Downs B."/>
            <person name="Dugan-Rocha S."/>
            <person name="Elkadiri S."/>
            <person name="Gnanaolivu R.D."/>
            <person name="Hernandez B."/>
            <person name="Javaid M."/>
            <person name="Jayaseelan J.C."/>
            <person name="Lee S."/>
            <person name="Li M."/>
            <person name="Ming W."/>
            <person name="Munidasa M."/>
            <person name="Muniz J."/>
            <person name="Nguyen L."/>
            <person name="Ongeri F."/>
            <person name="Osuji N."/>
            <person name="Pu L.-L."/>
            <person name="Puazo M."/>
            <person name="Qu C."/>
            <person name="Quiroz J."/>
            <person name="Raj R."/>
            <person name="Weissenberger G."/>
            <person name="Xin Y."/>
            <person name="Zou X."/>
            <person name="Han Y."/>
            <person name="Richards S."/>
            <person name="Worley K."/>
            <person name="Muzny D."/>
            <person name="Gibbs R."/>
        </authorList>
    </citation>
    <scope>NUCLEOTIDE SEQUENCE</scope>
    <source>
        <strain evidence="1">Sampled in the wild</strain>
    </source>
</reference>
<comment type="caution">
    <text evidence="1">The sequence shown here is derived from an EMBL/GenBank/DDBJ whole genome shotgun (WGS) entry which is preliminary data.</text>
</comment>
<gene>
    <name evidence="1" type="ORF">J437_LFUL012325</name>
</gene>
<evidence type="ECO:0000313" key="1">
    <source>
        <dbReference type="EMBL" id="KAG8235129.1"/>
    </source>
</evidence>
<dbReference type="EMBL" id="KZ308881">
    <property type="protein sequence ID" value="KAG8235129.1"/>
    <property type="molecule type" value="Genomic_DNA"/>
</dbReference>
<evidence type="ECO:0000313" key="2">
    <source>
        <dbReference type="Proteomes" id="UP000792457"/>
    </source>
</evidence>
<protein>
    <submittedName>
        <fullName evidence="1">Uncharacterized protein</fullName>
    </submittedName>
</protein>
<dbReference type="Proteomes" id="UP000792457">
    <property type="component" value="Unassembled WGS sequence"/>
</dbReference>
<name>A0A8K0P917_LADFU</name>
<reference evidence="1" key="2">
    <citation type="submission" date="2017-10" db="EMBL/GenBank/DDBJ databases">
        <title>Ladona fulva Genome sequencing and assembly.</title>
        <authorList>
            <person name="Murali S."/>
            <person name="Richards S."/>
            <person name="Bandaranaike D."/>
            <person name="Bellair M."/>
            <person name="Blankenburg K."/>
            <person name="Chao H."/>
            <person name="Dinh H."/>
            <person name="Doddapaneni H."/>
            <person name="Dugan-Rocha S."/>
            <person name="Elkadiri S."/>
            <person name="Gnanaolivu R."/>
            <person name="Hernandez B."/>
            <person name="Skinner E."/>
            <person name="Javaid M."/>
            <person name="Lee S."/>
            <person name="Li M."/>
            <person name="Ming W."/>
            <person name="Munidasa M."/>
            <person name="Muniz J."/>
            <person name="Nguyen L."/>
            <person name="Hughes D."/>
            <person name="Osuji N."/>
            <person name="Pu L.-L."/>
            <person name="Puazo M."/>
            <person name="Qu C."/>
            <person name="Quiroz J."/>
            <person name="Raj R."/>
            <person name="Weissenberger G."/>
            <person name="Xin Y."/>
            <person name="Zou X."/>
            <person name="Han Y."/>
            <person name="Worley K."/>
            <person name="Muzny D."/>
            <person name="Gibbs R."/>
        </authorList>
    </citation>
    <scope>NUCLEOTIDE SEQUENCE</scope>
    <source>
        <strain evidence="1">Sampled in the wild</strain>
    </source>
</reference>
<dbReference type="AlphaFoldDB" id="A0A8K0P917"/>